<name>I2NU89_NEISI</name>
<comment type="caution">
    <text evidence="1">The sequence shown here is derived from an EMBL/GenBank/DDBJ whole genome shotgun (WGS) entry which is preliminary data.</text>
</comment>
<gene>
    <name evidence="1" type="ORF">HMPREF1051_1820</name>
</gene>
<organism evidence="1 2">
    <name type="scientific">Neisseria sicca VK64</name>
    <dbReference type="NCBI Taxonomy" id="1095748"/>
    <lineage>
        <taxon>Bacteria</taxon>
        <taxon>Pseudomonadati</taxon>
        <taxon>Pseudomonadota</taxon>
        <taxon>Betaproteobacteria</taxon>
        <taxon>Neisseriales</taxon>
        <taxon>Neisseriaceae</taxon>
        <taxon>Neisseria</taxon>
    </lineage>
</organism>
<protein>
    <submittedName>
        <fullName evidence="1">Uncharacterized protein</fullName>
    </submittedName>
</protein>
<proteinExistence type="predicted"/>
<accession>I2NU89</accession>
<reference evidence="1 2" key="1">
    <citation type="submission" date="2012-04" db="EMBL/GenBank/DDBJ databases">
        <authorList>
            <person name="Harkins D.M."/>
            <person name="Madupu R."/>
            <person name="Durkin A.S."/>
            <person name="Torralba M."/>
            <person name="Methe B."/>
            <person name="Sutton G.G."/>
            <person name="Nelson K.E."/>
        </authorList>
    </citation>
    <scope>NUCLEOTIDE SEQUENCE [LARGE SCALE GENOMIC DNA]</scope>
    <source>
        <strain evidence="1 2">VK64</strain>
    </source>
</reference>
<evidence type="ECO:0000313" key="1">
    <source>
        <dbReference type="EMBL" id="EIG29400.1"/>
    </source>
</evidence>
<evidence type="ECO:0000313" key="2">
    <source>
        <dbReference type="Proteomes" id="UP000004473"/>
    </source>
</evidence>
<dbReference type="AlphaFoldDB" id="I2NU89"/>
<dbReference type="EMBL" id="AJMT01000070">
    <property type="protein sequence ID" value="EIG29400.1"/>
    <property type="molecule type" value="Genomic_DNA"/>
</dbReference>
<dbReference type="Proteomes" id="UP000004473">
    <property type="component" value="Unassembled WGS sequence"/>
</dbReference>
<sequence length="38" mass="4313">MPMQAGNNLKKGLKNAVGMINYVISRICKKETQKLQTY</sequence>